<sequence length="103" mass="11337">MPKRTLITQEEKALPGLKPMKEGPTHLLAVIKEKANIFGRVLTCCTLDHTQGIKHPPVGVERKFRERGASSDVVLAIWLSRPAPGVCSLCRSTGRRGYRCANS</sequence>
<dbReference type="Proteomes" id="UP000499080">
    <property type="component" value="Unassembled WGS sequence"/>
</dbReference>
<evidence type="ECO:0000313" key="1">
    <source>
        <dbReference type="EMBL" id="GBO25610.1"/>
    </source>
</evidence>
<evidence type="ECO:0000313" key="2">
    <source>
        <dbReference type="Proteomes" id="UP000499080"/>
    </source>
</evidence>
<dbReference type="EMBL" id="BGPR01048595">
    <property type="protein sequence ID" value="GBO25610.1"/>
    <property type="molecule type" value="Genomic_DNA"/>
</dbReference>
<organism evidence="1 2">
    <name type="scientific">Araneus ventricosus</name>
    <name type="common">Orbweaver spider</name>
    <name type="synonym">Epeira ventricosa</name>
    <dbReference type="NCBI Taxonomy" id="182803"/>
    <lineage>
        <taxon>Eukaryota</taxon>
        <taxon>Metazoa</taxon>
        <taxon>Ecdysozoa</taxon>
        <taxon>Arthropoda</taxon>
        <taxon>Chelicerata</taxon>
        <taxon>Arachnida</taxon>
        <taxon>Araneae</taxon>
        <taxon>Araneomorphae</taxon>
        <taxon>Entelegynae</taxon>
        <taxon>Araneoidea</taxon>
        <taxon>Araneidae</taxon>
        <taxon>Araneus</taxon>
    </lineage>
</organism>
<gene>
    <name evidence="1" type="ORF">AVEN_22109_1</name>
</gene>
<comment type="caution">
    <text evidence="1">The sequence shown here is derived from an EMBL/GenBank/DDBJ whole genome shotgun (WGS) entry which is preliminary data.</text>
</comment>
<keyword evidence="2" id="KW-1185">Reference proteome</keyword>
<dbReference type="AlphaFoldDB" id="A0A4Y2VPC3"/>
<protein>
    <submittedName>
        <fullName evidence="1">Uncharacterized protein</fullName>
    </submittedName>
</protein>
<reference evidence="1 2" key="1">
    <citation type="journal article" date="2019" name="Sci. Rep.">
        <title>Orb-weaving spider Araneus ventricosus genome elucidates the spidroin gene catalogue.</title>
        <authorList>
            <person name="Kono N."/>
            <person name="Nakamura H."/>
            <person name="Ohtoshi R."/>
            <person name="Moran D.A.P."/>
            <person name="Shinohara A."/>
            <person name="Yoshida Y."/>
            <person name="Fujiwara M."/>
            <person name="Mori M."/>
            <person name="Tomita M."/>
            <person name="Arakawa K."/>
        </authorList>
    </citation>
    <scope>NUCLEOTIDE SEQUENCE [LARGE SCALE GENOMIC DNA]</scope>
</reference>
<accession>A0A4Y2VPC3</accession>
<name>A0A4Y2VPC3_ARAVE</name>
<proteinExistence type="predicted"/>